<dbReference type="EMBL" id="VSRR010030692">
    <property type="protein sequence ID" value="MPC70182.1"/>
    <property type="molecule type" value="Genomic_DNA"/>
</dbReference>
<evidence type="ECO:0000256" key="1">
    <source>
        <dbReference type="SAM" id="MobiDB-lite"/>
    </source>
</evidence>
<evidence type="ECO:0000313" key="3">
    <source>
        <dbReference type="Proteomes" id="UP000324222"/>
    </source>
</evidence>
<keyword evidence="3" id="KW-1185">Reference proteome</keyword>
<comment type="caution">
    <text evidence="2">The sequence shown here is derived from an EMBL/GenBank/DDBJ whole genome shotgun (WGS) entry which is preliminary data.</text>
</comment>
<organism evidence="2 3">
    <name type="scientific">Portunus trituberculatus</name>
    <name type="common">Swimming crab</name>
    <name type="synonym">Neptunus trituberculatus</name>
    <dbReference type="NCBI Taxonomy" id="210409"/>
    <lineage>
        <taxon>Eukaryota</taxon>
        <taxon>Metazoa</taxon>
        <taxon>Ecdysozoa</taxon>
        <taxon>Arthropoda</taxon>
        <taxon>Crustacea</taxon>
        <taxon>Multicrustacea</taxon>
        <taxon>Malacostraca</taxon>
        <taxon>Eumalacostraca</taxon>
        <taxon>Eucarida</taxon>
        <taxon>Decapoda</taxon>
        <taxon>Pleocyemata</taxon>
        <taxon>Brachyura</taxon>
        <taxon>Eubrachyura</taxon>
        <taxon>Portunoidea</taxon>
        <taxon>Portunidae</taxon>
        <taxon>Portuninae</taxon>
        <taxon>Portunus</taxon>
    </lineage>
</organism>
<reference evidence="2 3" key="1">
    <citation type="submission" date="2019-05" db="EMBL/GenBank/DDBJ databases">
        <title>Another draft genome of Portunus trituberculatus and its Hox gene families provides insights of decapod evolution.</title>
        <authorList>
            <person name="Jeong J.-H."/>
            <person name="Song I."/>
            <person name="Kim S."/>
            <person name="Choi T."/>
            <person name="Kim D."/>
            <person name="Ryu S."/>
            <person name="Kim W."/>
        </authorList>
    </citation>
    <scope>NUCLEOTIDE SEQUENCE [LARGE SCALE GENOMIC DNA]</scope>
    <source>
        <tissue evidence="2">Muscle</tissue>
    </source>
</reference>
<sequence length="87" mass="9307">MHQGAGTGRHAVPSRPHVPPGLHLPWRGRCGVVAWRLLKVHWWEAGACGRVAEQLIALGRGRQAGRQAGRRGGGPACVLSRPPIDPT</sequence>
<dbReference type="AlphaFoldDB" id="A0A5B7HG56"/>
<accession>A0A5B7HG56</accession>
<gene>
    <name evidence="2" type="ORF">E2C01_064422</name>
</gene>
<proteinExistence type="predicted"/>
<feature type="region of interest" description="Disordered" evidence="1">
    <location>
        <begin position="1"/>
        <end position="22"/>
    </location>
</feature>
<dbReference type="Proteomes" id="UP000324222">
    <property type="component" value="Unassembled WGS sequence"/>
</dbReference>
<evidence type="ECO:0000313" key="2">
    <source>
        <dbReference type="EMBL" id="MPC70182.1"/>
    </source>
</evidence>
<protein>
    <submittedName>
        <fullName evidence="2">Uncharacterized protein</fullName>
    </submittedName>
</protein>
<feature type="region of interest" description="Disordered" evidence="1">
    <location>
        <begin position="62"/>
        <end position="87"/>
    </location>
</feature>
<name>A0A5B7HG56_PORTR</name>